<keyword evidence="1" id="KW-0106">Calcium</keyword>
<dbReference type="PROSITE" id="PS00018">
    <property type="entry name" value="EF_HAND_1"/>
    <property type="match status" value="2"/>
</dbReference>
<proteinExistence type="predicted"/>
<evidence type="ECO:0000256" key="2">
    <source>
        <dbReference type="SAM" id="SignalP"/>
    </source>
</evidence>
<dbReference type="Pfam" id="PF13499">
    <property type="entry name" value="EF-hand_7"/>
    <property type="match status" value="1"/>
</dbReference>
<dbReference type="Pfam" id="PF05542">
    <property type="entry name" value="DUF760"/>
    <property type="match status" value="2"/>
</dbReference>
<dbReference type="InterPro" id="IPR011992">
    <property type="entry name" value="EF-hand-dom_pair"/>
</dbReference>
<dbReference type="CDD" id="cd00051">
    <property type="entry name" value="EFh"/>
    <property type="match status" value="1"/>
</dbReference>
<dbReference type="PROSITE" id="PS50222">
    <property type="entry name" value="EF_HAND_2"/>
    <property type="match status" value="2"/>
</dbReference>
<feature type="domain" description="EF-hand" evidence="3">
    <location>
        <begin position="241"/>
        <end position="276"/>
    </location>
</feature>
<dbReference type="PANTHER" id="PTHR33598:SF4">
    <property type="entry name" value="OS02G0833400 PROTEIN"/>
    <property type="match status" value="1"/>
</dbReference>
<name>A0AAD3CI92_9STRA</name>
<evidence type="ECO:0000259" key="3">
    <source>
        <dbReference type="PROSITE" id="PS50222"/>
    </source>
</evidence>
<dbReference type="InterPro" id="IPR018247">
    <property type="entry name" value="EF_Hand_1_Ca_BS"/>
</dbReference>
<dbReference type="AlphaFoldDB" id="A0AAD3CI92"/>
<dbReference type="SMART" id="SM00054">
    <property type="entry name" value="EFh"/>
    <property type="match status" value="2"/>
</dbReference>
<evidence type="ECO:0000313" key="5">
    <source>
        <dbReference type="Proteomes" id="UP001054902"/>
    </source>
</evidence>
<dbReference type="SUPFAM" id="SSF47473">
    <property type="entry name" value="EF-hand"/>
    <property type="match status" value="1"/>
</dbReference>
<feature type="domain" description="EF-hand" evidence="3">
    <location>
        <begin position="288"/>
        <end position="319"/>
    </location>
</feature>
<dbReference type="Proteomes" id="UP001054902">
    <property type="component" value="Unassembled WGS sequence"/>
</dbReference>
<dbReference type="EMBL" id="BLLK01000020">
    <property type="protein sequence ID" value="GFH45336.1"/>
    <property type="molecule type" value="Genomic_DNA"/>
</dbReference>
<evidence type="ECO:0000256" key="1">
    <source>
        <dbReference type="ARBA" id="ARBA00022837"/>
    </source>
</evidence>
<keyword evidence="2" id="KW-0732">Signal</keyword>
<dbReference type="Gene3D" id="1.10.238.10">
    <property type="entry name" value="EF-hand"/>
    <property type="match status" value="1"/>
</dbReference>
<protein>
    <recommendedName>
        <fullName evidence="3">EF-hand domain-containing protein</fullName>
    </recommendedName>
</protein>
<organism evidence="4 5">
    <name type="scientific">Chaetoceros tenuissimus</name>
    <dbReference type="NCBI Taxonomy" id="426638"/>
    <lineage>
        <taxon>Eukaryota</taxon>
        <taxon>Sar</taxon>
        <taxon>Stramenopiles</taxon>
        <taxon>Ochrophyta</taxon>
        <taxon>Bacillariophyta</taxon>
        <taxon>Coscinodiscophyceae</taxon>
        <taxon>Chaetocerotophycidae</taxon>
        <taxon>Chaetocerotales</taxon>
        <taxon>Chaetocerotaceae</taxon>
        <taxon>Chaetoceros</taxon>
    </lineage>
</organism>
<accession>A0AAD3CI92</accession>
<comment type="caution">
    <text evidence="4">The sequence shown here is derived from an EMBL/GenBank/DDBJ whole genome shotgun (WGS) entry which is preliminary data.</text>
</comment>
<dbReference type="InterPro" id="IPR008479">
    <property type="entry name" value="DUF760"/>
</dbReference>
<dbReference type="InterPro" id="IPR002048">
    <property type="entry name" value="EF_hand_dom"/>
</dbReference>
<dbReference type="GO" id="GO:0005509">
    <property type="term" value="F:calcium ion binding"/>
    <property type="evidence" value="ECO:0007669"/>
    <property type="project" value="InterPro"/>
</dbReference>
<feature type="chain" id="PRO_5042075159" description="EF-hand domain-containing protein" evidence="2">
    <location>
        <begin position="24"/>
        <end position="526"/>
    </location>
</feature>
<gene>
    <name evidence="4" type="ORF">CTEN210_01810</name>
</gene>
<feature type="signal peptide" evidence="2">
    <location>
        <begin position="1"/>
        <end position="23"/>
    </location>
</feature>
<reference evidence="4 5" key="1">
    <citation type="journal article" date="2021" name="Sci. Rep.">
        <title>The genome of the diatom Chaetoceros tenuissimus carries an ancient integrated fragment of an extant virus.</title>
        <authorList>
            <person name="Hongo Y."/>
            <person name="Kimura K."/>
            <person name="Takaki Y."/>
            <person name="Yoshida Y."/>
            <person name="Baba S."/>
            <person name="Kobayashi G."/>
            <person name="Nagasaki K."/>
            <person name="Hano T."/>
            <person name="Tomaru Y."/>
        </authorList>
    </citation>
    <scope>NUCLEOTIDE SEQUENCE [LARGE SCALE GENOMIC DNA]</scope>
    <source>
        <strain evidence="4 5">NIES-3715</strain>
    </source>
</reference>
<evidence type="ECO:0000313" key="4">
    <source>
        <dbReference type="EMBL" id="GFH45336.1"/>
    </source>
</evidence>
<dbReference type="PANTHER" id="PTHR33598">
    <property type="entry name" value="OS02G0833400 PROTEIN"/>
    <property type="match status" value="1"/>
</dbReference>
<sequence>MFLSISTVMTWSALMSASPYAKAFSPNFLSSGSSVNSLLKHGVFSGNIMSPRARGNISSMKLWNSLDDDEDDDDEDESSTYEQFAQSEFFNDDNKSSSSIAPFTPATTQVDWGGEYETLKQRLDDSENGSKAIPPSRALFRVMTSESPNEAILKFVNGASPEVVTAMSSAVTSLLGGLSTGAAAPGPGLVRGGIETIIRTNGEQLGSLCFQLQMTGYMFRNAEYVIAIREIMKLPSITKQPSLKEYKRAFDRMDTDGSGYIEREEVEALLRKVYATDFESEDSVPAYEVKAFVDFFDRNKDGKISWAEFEYGLGIVGQTKKDSGMKALSGSGEFDVDDFDEDEDFDDEDDYINDSIFSEPKVSGKIEIEMKNGNVIEVEANEYIAELKREAALLKKALAEEQMGGMASSDFGLPVPMDSPNMTTQQQQPKESIAGYIASLQGDIDALTKNISPEVVDAMKMLVEYVLEPSTSQRGTGSNRKSTEELRQVEMELPSSALQQLALWQLVLGYKLREEEATGNYRKMLE</sequence>
<keyword evidence="5" id="KW-1185">Reference proteome</keyword>